<proteinExistence type="inferred from homology"/>
<organism evidence="6 7">
    <name type="scientific">Clavibacter michiganensis</name>
    <dbReference type="NCBI Taxonomy" id="28447"/>
    <lineage>
        <taxon>Bacteria</taxon>
        <taxon>Bacillati</taxon>
        <taxon>Actinomycetota</taxon>
        <taxon>Actinomycetes</taxon>
        <taxon>Micrococcales</taxon>
        <taxon>Microbacteriaceae</taxon>
        <taxon>Clavibacter</taxon>
    </lineage>
</organism>
<evidence type="ECO:0000313" key="7">
    <source>
        <dbReference type="Proteomes" id="UP000195106"/>
    </source>
</evidence>
<dbReference type="Gene3D" id="3.40.50.2300">
    <property type="match status" value="2"/>
</dbReference>
<feature type="domain" description="Periplasmic binding protein" evidence="5">
    <location>
        <begin position="77"/>
        <end position="330"/>
    </location>
</feature>
<comment type="caution">
    <text evidence="6">The sequence shown here is derived from an EMBL/GenBank/DDBJ whole genome shotgun (WGS) entry which is preliminary data.</text>
</comment>
<dbReference type="PANTHER" id="PTHR46847">
    <property type="entry name" value="D-ALLOSE-BINDING PERIPLASMIC PROTEIN-RELATED"/>
    <property type="match status" value="1"/>
</dbReference>
<dbReference type="Proteomes" id="UP000195106">
    <property type="component" value="Unassembled WGS sequence"/>
</dbReference>
<dbReference type="PROSITE" id="PS51257">
    <property type="entry name" value="PROKAR_LIPOPROTEIN"/>
    <property type="match status" value="1"/>
</dbReference>
<dbReference type="CDD" id="cd06320">
    <property type="entry name" value="PBP1_allose_binding"/>
    <property type="match status" value="1"/>
</dbReference>
<evidence type="ECO:0000313" key="6">
    <source>
        <dbReference type="EMBL" id="OUE09655.1"/>
    </source>
</evidence>
<dbReference type="GO" id="GO:0030313">
    <property type="term" value="C:cell envelope"/>
    <property type="evidence" value="ECO:0007669"/>
    <property type="project" value="UniProtKB-SubCell"/>
</dbReference>
<feature type="chain" id="PRO_5038640854" evidence="4">
    <location>
        <begin position="23"/>
        <end position="355"/>
    </location>
</feature>
<dbReference type="AlphaFoldDB" id="A0A251XW01"/>
<name>A0A251XW01_9MICO</name>
<evidence type="ECO:0000259" key="5">
    <source>
        <dbReference type="Pfam" id="PF13407"/>
    </source>
</evidence>
<dbReference type="InterPro" id="IPR025997">
    <property type="entry name" value="SBP_2_dom"/>
</dbReference>
<dbReference type="EMBL" id="MDHJ01000001">
    <property type="protein sequence ID" value="OUE09655.1"/>
    <property type="molecule type" value="Genomic_DNA"/>
</dbReference>
<dbReference type="PANTHER" id="PTHR46847:SF1">
    <property type="entry name" value="D-ALLOSE-BINDING PERIPLASMIC PROTEIN-RELATED"/>
    <property type="match status" value="1"/>
</dbReference>
<dbReference type="GO" id="GO:0030246">
    <property type="term" value="F:carbohydrate binding"/>
    <property type="evidence" value="ECO:0007669"/>
    <property type="project" value="UniProtKB-ARBA"/>
</dbReference>
<evidence type="ECO:0000256" key="4">
    <source>
        <dbReference type="SAM" id="SignalP"/>
    </source>
</evidence>
<evidence type="ECO:0000256" key="3">
    <source>
        <dbReference type="ARBA" id="ARBA00022729"/>
    </source>
</evidence>
<dbReference type="SUPFAM" id="SSF53822">
    <property type="entry name" value="Periplasmic binding protein-like I"/>
    <property type="match status" value="1"/>
</dbReference>
<comment type="similarity">
    <text evidence="2">Belongs to the bacterial solute-binding protein 2 family.</text>
</comment>
<protein>
    <submittedName>
        <fullName evidence="6">D-allose-binding periplasmic protein</fullName>
    </submittedName>
</protein>
<dbReference type="Pfam" id="PF13407">
    <property type="entry name" value="Peripla_BP_4"/>
    <property type="match status" value="1"/>
</dbReference>
<gene>
    <name evidence="6" type="primary">alsB</name>
    <name evidence="6" type="ORF">CMsap09_11970</name>
</gene>
<evidence type="ECO:0000256" key="2">
    <source>
        <dbReference type="ARBA" id="ARBA00007639"/>
    </source>
</evidence>
<reference evidence="6 7" key="1">
    <citation type="submission" date="2016-08" db="EMBL/GenBank/DDBJ databases">
        <title>Genome sequence of Clavibacter michiganensis spp. strain CASJ009.</title>
        <authorList>
            <person name="Thapa S.P."/>
            <person name="Coaker G."/>
        </authorList>
    </citation>
    <scope>NUCLEOTIDE SEQUENCE [LARGE SCALE GENOMIC DNA]</scope>
    <source>
        <strain evidence="6">CASJ009</strain>
    </source>
</reference>
<dbReference type="InterPro" id="IPR028082">
    <property type="entry name" value="Peripla_BP_I"/>
</dbReference>
<feature type="signal peptide" evidence="4">
    <location>
        <begin position="1"/>
        <end position="22"/>
    </location>
</feature>
<comment type="subcellular location">
    <subcellularLocation>
        <location evidence="1">Cell envelope</location>
    </subcellularLocation>
</comment>
<accession>A0A251XW01</accession>
<keyword evidence="3 4" id="KW-0732">Signal</keyword>
<evidence type="ECO:0000256" key="1">
    <source>
        <dbReference type="ARBA" id="ARBA00004196"/>
    </source>
</evidence>
<sequence length="355" mass="36388">MKLPSRPARLTLAGLASIALLAGCTASPDGDAPAGGATGSGTDIASLVDASAKSTVDEVKSSLGEPTAPDGTKLCYITRTLSNEFWGYERDGFENEAKRLGVDYQTFDVTDESSITEQLDKAKSALNQGCSAILASPISATGLDSVFQSALAAGIPAIVLNDAKTELPGVVYVGPDATTIGGTAADYIAEELPDGGKVAMIEGDPGSSNAINRGEGFTSRLADHPQLELVASQTASWDQTKAQEIATTMLTANPDIKAFYSQNDGMALGVQAAIDAKGLTGDVILVGTDGIPQAKKQIEAGGFTATVSELPTTEGATGVDVALWLLAGEEVPAWVDVPAFIIDSTNVADYPTGMP</sequence>